<evidence type="ECO:0000256" key="1">
    <source>
        <dbReference type="SAM" id="Phobius"/>
    </source>
</evidence>
<feature type="transmembrane region" description="Helical" evidence="1">
    <location>
        <begin position="104"/>
        <end position="123"/>
    </location>
</feature>
<feature type="non-terminal residue" evidence="2">
    <location>
        <position position="1"/>
    </location>
</feature>
<accession>A0A2U3P8J7</accession>
<keyword evidence="3" id="KW-1185">Reference proteome</keyword>
<dbReference type="AlphaFoldDB" id="A0A2U3P8J7"/>
<evidence type="ECO:0000313" key="3">
    <source>
        <dbReference type="Proteomes" id="UP000240424"/>
    </source>
</evidence>
<name>A0A2U3P8J7_9MYCO</name>
<reference evidence="2 3" key="1">
    <citation type="submission" date="2017-01" db="EMBL/GenBank/DDBJ databases">
        <authorList>
            <consortium name="Urmite Genomes"/>
        </authorList>
    </citation>
    <scope>NUCLEOTIDE SEQUENCE [LARGE SCALE GENOMIC DNA]</scope>
    <source>
        <strain evidence="2 3">AB215</strain>
    </source>
</reference>
<keyword evidence="1" id="KW-0472">Membrane</keyword>
<sequence>VLSTYDRAVTTVYAAYTASENAAFHLGILIARVGIPLIGLICLVIGLWDRSRNRRQPRPGYPYPPGPPPPPVGYPGAYPPPFYPGYPPGWPPQQRAGIPSGKSATVLITIGAVVLAFGVLGNLTRVLTALGERSRADASQTSMRVGECINQMAYSKRSFSSTSGSDCGDPANTYVLAAKGDAAATCPDGKRDGSIYDRFTNSAGILCFALNLKEDQCYEIGPDRDHPTMSLSTCDETRSRQIKVVQRIDGSTDRSQCPPGAKGISYPTPAVVYCLEKAGP</sequence>
<proteinExistence type="predicted"/>
<feature type="transmembrane region" description="Helical" evidence="1">
    <location>
        <begin position="22"/>
        <end position="48"/>
    </location>
</feature>
<dbReference type="EMBL" id="FUEZ01000004">
    <property type="protein sequence ID" value="SPM39995.1"/>
    <property type="molecule type" value="Genomic_DNA"/>
</dbReference>
<dbReference type="STRING" id="1841861.GCA_900157365_00507"/>
<protein>
    <submittedName>
        <fullName evidence="2">Uncharacterized protein</fullName>
    </submittedName>
</protein>
<keyword evidence="1" id="KW-0812">Transmembrane</keyword>
<gene>
    <name evidence="2" type="ORF">MNAB215_2190</name>
</gene>
<evidence type="ECO:0000313" key="2">
    <source>
        <dbReference type="EMBL" id="SPM39995.1"/>
    </source>
</evidence>
<keyword evidence="1" id="KW-1133">Transmembrane helix</keyword>
<dbReference type="Proteomes" id="UP000240424">
    <property type="component" value="Unassembled WGS sequence"/>
</dbReference>
<organism evidence="2 3">
    <name type="scientific">Mycobacterium numidiamassiliense</name>
    <dbReference type="NCBI Taxonomy" id="1841861"/>
    <lineage>
        <taxon>Bacteria</taxon>
        <taxon>Bacillati</taxon>
        <taxon>Actinomycetota</taxon>
        <taxon>Actinomycetes</taxon>
        <taxon>Mycobacteriales</taxon>
        <taxon>Mycobacteriaceae</taxon>
        <taxon>Mycobacterium</taxon>
    </lineage>
</organism>